<organism evidence="1 2">
    <name type="scientific">Hibiscus syriacus</name>
    <name type="common">Rose of Sharon</name>
    <dbReference type="NCBI Taxonomy" id="106335"/>
    <lineage>
        <taxon>Eukaryota</taxon>
        <taxon>Viridiplantae</taxon>
        <taxon>Streptophyta</taxon>
        <taxon>Embryophyta</taxon>
        <taxon>Tracheophyta</taxon>
        <taxon>Spermatophyta</taxon>
        <taxon>Magnoliopsida</taxon>
        <taxon>eudicotyledons</taxon>
        <taxon>Gunneridae</taxon>
        <taxon>Pentapetalae</taxon>
        <taxon>rosids</taxon>
        <taxon>malvids</taxon>
        <taxon>Malvales</taxon>
        <taxon>Malvaceae</taxon>
        <taxon>Malvoideae</taxon>
        <taxon>Hibiscus</taxon>
    </lineage>
</organism>
<protein>
    <submittedName>
        <fullName evidence="1">Polypyrimidine tract-binding protein-like protein 2</fullName>
    </submittedName>
</protein>
<accession>A0A6A3D4K7</accession>
<dbReference type="AlphaFoldDB" id="A0A6A3D4K7"/>
<reference evidence="1" key="1">
    <citation type="submission" date="2019-09" db="EMBL/GenBank/DDBJ databases">
        <title>Draft genome information of white flower Hibiscus syriacus.</title>
        <authorList>
            <person name="Kim Y.-M."/>
        </authorList>
    </citation>
    <scope>NUCLEOTIDE SEQUENCE [LARGE SCALE GENOMIC DNA]</scope>
    <source>
        <strain evidence="1">YM2019G1</strain>
    </source>
</reference>
<comment type="caution">
    <text evidence="1">The sequence shown here is derived from an EMBL/GenBank/DDBJ whole genome shotgun (WGS) entry which is preliminary data.</text>
</comment>
<dbReference type="EMBL" id="VEPZ02000001">
    <property type="protein sequence ID" value="KAE8736406.1"/>
    <property type="molecule type" value="Genomic_DNA"/>
</dbReference>
<name>A0A6A3D4K7_HIBSY</name>
<dbReference type="InterPro" id="IPR012677">
    <property type="entry name" value="Nucleotide-bd_a/b_plait_sf"/>
</dbReference>
<gene>
    <name evidence="1" type="ORF">F3Y22_tig00000002pilonHSYRG00202</name>
</gene>
<sequence>MASLSSQLQFRYTQPPSKVLHLRNLPWESDIAGNILLVTIEGQDARLVSIDVLHLDHVKGIISNGSLVHPEKEYIFLIKKQQRLQKMPWMDESSLDLSVKFQSHRSREYTNPYLPVAPSAIDRSSQFNLGLDGKRLEPESNVLLSSIENMQYAVTLDVVFSAFGTVKKIAMFDKNAALQALIQSRDYTITNPAVVNPQPSGLGQRPIQTMGQAGHQFNGTQYAALGMGQPVMRPQPSAGWRTSAIPAVSQSMPVQITNHNPYILPSLMPQMSPGMMQMPGHIGLPAPASSMPPFRPNHM</sequence>
<dbReference type="Proteomes" id="UP000436088">
    <property type="component" value="Unassembled WGS sequence"/>
</dbReference>
<dbReference type="PANTHER" id="PTHR15592">
    <property type="entry name" value="MATRIN 3/NUCLEAR PROTEIN 220-RELATED"/>
    <property type="match status" value="1"/>
</dbReference>
<evidence type="ECO:0000313" key="2">
    <source>
        <dbReference type="Proteomes" id="UP000436088"/>
    </source>
</evidence>
<keyword evidence="2" id="KW-1185">Reference proteome</keyword>
<proteinExistence type="predicted"/>
<dbReference type="Gene3D" id="3.30.70.330">
    <property type="match status" value="1"/>
</dbReference>
<evidence type="ECO:0000313" key="1">
    <source>
        <dbReference type="EMBL" id="KAE8736406.1"/>
    </source>
</evidence>